<name>A0ABR8Q7R8_9CLOT</name>
<reference evidence="2 3" key="1">
    <citation type="submission" date="2020-08" db="EMBL/GenBank/DDBJ databases">
        <title>A Genomic Blueprint of the Chicken Gut Microbiome.</title>
        <authorList>
            <person name="Gilroy R."/>
            <person name="Ravi A."/>
            <person name="Getino M."/>
            <person name="Pursley I."/>
            <person name="Horton D.L."/>
            <person name="Alikhan N.-F."/>
            <person name="Baker D."/>
            <person name="Gharbi K."/>
            <person name="Hall N."/>
            <person name="Watson M."/>
            <person name="Adriaenssens E.M."/>
            <person name="Foster-Nyarko E."/>
            <person name="Jarju S."/>
            <person name="Secka A."/>
            <person name="Antonio M."/>
            <person name="Oren A."/>
            <person name="Chaudhuri R."/>
            <person name="La Ragione R.M."/>
            <person name="Hildebrand F."/>
            <person name="Pallen M.J."/>
        </authorList>
    </citation>
    <scope>NUCLEOTIDE SEQUENCE [LARGE SCALE GENOMIC DNA]</scope>
    <source>
        <strain evidence="2 3">Sa3CUN1</strain>
    </source>
</reference>
<dbReference type="Gene3D" id="3.40.50.150">
    <property type="entry name" value="Vaccinia Virus protein VP39"/>
    <property type="match status" value="1"/>
</dbReference>
<proteinExistence type="predicted"/>
<keyword evidence="2" id="KW-0808">Transferase</keyword>
<dbReference type="EMBL" id="JACSQZ010000087">
    <property type="protein sequence ID" value="MBD7916477.1"/>
    <property type="molecule type" value="Genomic_DNA"/>
</dbReference>
<evidence type="ECO:0000259" key="1">
    <source>
        <dbReference type="Pfam" id="PF08241"/>
    </source>
</evidence>
<keyword evidence="3" id="KW-1185">Reference proteome</keyword>
<dbReference type="Proteomes" id="UP000640335">
    <property type="component" value="Unassembled WGS sequence"/>
</dbReference>
<dbReference type="SUPFAM" id="SSF53335">
    <property type="entry name" value="S-adenosyl-L-methionine-dependent methyltransferases"/>
    <property type="match status" value="1"/>
</dbReference>
<dbReference type="InterPro" id="IPR013216">
    <property type="entry name" value="Methyltransf_11"/>
</dbReference>
<feature type="domain" description="Methyltransferase type 11" evidence="1">
    <location>
        <begin position="35"/>
        <end position="122"/>
    </location>
</feature>
<evidence type="ECO:0000313" key="2">
    <source>
        <dbReference type="EMBL" id="MBD7916477.1"/>
    </source>
</evidence>
<gene>
    <name evidence="2" type="ORF">H9660_15135</name>
</gene>
<dbReference type="InterPro" id="IPR029063">
    <property type="entry name" value="SAM-dependent_MTases_sf"/>
</dbReference>
<sequence length="179" mass="21418">MSFLINNHLKEGYSDYNLLFLKRYNQELNLNNKILDVGCGHYRNLYLFYKVGFKNLYGIDKLTPAPSEKPKRFKVNFTKHDINTGLPYEDKMFDVVLCNFVLMFIPTKNLCNVLQELLRVTKVFCIIETQKPFYEAKNSQMMPYNFKDIINYIENHDEFEIIDKKMYKEKLIIRRINNG</sequence>
<evidence type="ECO:0000313" key="3">
    <source>
        <dbReference type="Proteomes" id="UP000640335"/>
    </source>
</evidence>
<dbReference type="Pfam" id="PF08241">
    <property type="entry name" value="Methyltransf_11"/>
    <property type="match status" value="1"/>
</dbReference>
<keyword evidence="2" id="KW-0489">Methyltransferase</keyword>
<dbReference type="GO" id="GO:0008168">
    <property type="term" value="F:methyltransferase activity"/>
    <property type="evidence" value="ECO:0007669"/>
    <property type="project" value="UniProtKB-KW"/>
</dbReference>
<dbReference type="CDD" id="cd02440">
    <property type="entry name" value="AdoMet_MTases"/>
    <property type="match status" value="1"/>
</dbReference>
<dbReference type="GO" id="GO:0032259">
    <property type="term" value="P:methylation"/>
    <property type="evidence" value="ECO:0007669"/>
    <property type="project" value="UniProtKB-KW"/>
</dbReference>
<comment type="caution">
    <text evidence="2">The sequence shown here is derived from an EMBL/GenBank/DDBJ whole genome shotgun (WGS) entry which is preliminary data.</text>
</comment>
<organism evidence="2 3">
    <name type="scientific">Clostridium gallinarum</name>
    <dbReference type="NCBI Taxonomy" id="2762246"/>
    <lineage>
        <taxon>Bacteria</taxon>
        <taxon>Bacillati</taxon>
        <taxon>Bacillota</taxon>
        <taxon>Clostridia</taxon>
        <taxon>Eubacteriales</taxon>
        <taxon>Clostridiaceae</taxon>
        <taxon>Clostridium</taxon>
    </lineage>
</organism>
<protein>
    <submittedName>
        <fullName evidence="2">Class I SAM-dependent methyltransferase</fullName>
    </submittedName>
</protein>
<accession>A0ABR8Q7R8</accession>
<dbReference type="RefSeq" id="WP_191751219.1">
    <property type="nucleotide sequence ID" value="NZ_JACSQZ010000087.1"/>
</dbReference>